<protein>
    <submittedName>
        <fullName evidence="1">Uncharacterized protein</fullName>
    </submittedName>
</protein>
<gene>
    <name evidence="1" type="ORF">BV25DRAFT_1799085</name>
</gene>
<evidence type="ECO:0000313" key="2">
    <source>
        <dbReference type="Proteomes" id="UP000814140"/>
    </source>
</evidence>
<sequence length="222" mass="24760">MWSKYLVTSEKYDKDLVENWKGDADGILIFTGLFSAVVSAFIVESYKSLQPDPGQTTTILLSQLVALSNGTETPVPTAAPFIPSASSVRVNVLWFLSLCTSLTCALGATLMQRWARNYLRFVQTSRSDPHAQAFARTWAFEGILSFQMPEAMEMITSLLHVSLFLFFTGLLEFIFSIHHTVAFVTLAFVVSVVAVYATLTVLPIFFHNCPFQTPLSSIIWRV</sequence>
<accession>A0ACB8TB36</accession>
<keyword evidence="2" id="KW-1185">Reference proteome</keyword>
<feature type="non-terminal residue" evidence="1">
    <location>
        <position position="222"/>
    </location>
</feature>
<dbReference type="EMBL" id="MU277196">
    <property type="protein sequence ID" value="KAI0065256.1"/>
    <property type="molecule type" value="Genomic_DNA"/>
</dbReference>
<reference evidence="1" key="1">
    <citation type="submission" date="2021-03" db="EMBL/GenBank/DDBJ databases">
        <authorList>
            <consortium name="DOE Joint Genome Institute"/>
            <person name="Ahrendt S."/>
            <person name="Looney B.P."/>
            <person name="Miyauchi S."/>
            <person name="Morin E."/>
            <person name="Drula E."/>
            <person name="Courty P.E."/>
            <person name="Chicoki N."/>
            <person name="Fauchery L."/>
            <person name="Kohler A."/>
            <person name="Kuo A."/>
            <person name="Labutti K."/>
            <person name="Pangilinan J."/>
            <person name="Lipzen A."/>
            <person name="Riley R."/>
            <person name="Andreopoulos W."/>
            <person name="He G."/>
            <person name="Johnson J."/>
            <person name="Barry K.W."/>
            <person name="Grigoriev I.V."/>
            <person name="Nagy L."/>
            <person name="Hibbett D."/>
            <person name="Henrissat B."/>
            <person name="Matheny P.B."/>
            <person name="Labbe J."/>
            <person name="Martin F."/>
        </authorList>
    </citation>
    <scope>NUCLEOTIDE SEQUENCE</scope>
    <source>
        <strain evidence="1">HHB10654</strain>
    </source>
</reference>
<organism evidence="1 2">
    <name type="scientific">Artomyces pyxidatus</name>
    <dbReference type="NCBI Taxonomy" id="48021"/>
    <lineage>
        <taxon>Eukaryota</taxon>
        <taxon>Fungi</taxon>
        <taxon>Dikarya</taxon>
        <taxon>Basidiomycota</taxon>
        <taxon>Agaricomycotina</taxon>
        <taxon>Agaricomycetes</taxon>
        <taxon>Russulales</taxon>
        <taxon>Auriscalpiaceae</taxon>
        <taxon>Artomyces</taxon>
    </lineage>
</organism>
<name>A0ACB8TB36_9AGAM</name>
<comment type="caution">
    <text evidence="1">The sequence shown here is derived from an EMBL/GenBank/DDBJ whole genome shotgun (WGS) entry which is preliminary data.</text>
</comment>
<dbReference type="Proteomes" id="UP000814140">
    <property type="component" value="Unassembled WGS sequence"/>
</dbReference>
<proteinExistence type="predicted"/>
<evidence type="ECO:0000313" key="1">
    <source>
        <dbReference type="EMBL" id="KAI0065256.1"/>
    </source>
</evidence>
<reference evidence="1" key="2">
    <citation type="journal article" date="2022" name="New Phytol.">
        <title>Evolutionary transition to the ectomycorrhizal habit in the genomes of a hyperdiverse lineage of mushroom-forming fungi.</title>
        <authorList>
            <person name="Looney B."/>
            <person name="Miyauchi S."/>
            <person name="Morin E."/>
            <person name="Drula E."/>
            <person name="Courty P.E."/>
            <person name="Kohler A."/>
            <person name="Kuo A."/>
            <person name="LaButti K."/>
            <person name="Pangilinan J."/>
            <person name="Lipzen A."/>
            <person name="Riley R."/>
            <person name="Andreopoulos W."/>
            <person name="He G."/>
            <person name="Johnson J."/>
            <person name="Nolan M."/>
            <person name="Tritt A."/>
            <person name="Barry K.W."/>
            <person name="Grigoriev I.V."/>
            <person name="Nagy L.G."/>
            <person name="Hibbett D."/>
            <person name="Henrissat B."/>
            <person name="Matheny P.B."/>
            <person name="Labbe J."/>
            <person name="Martin F.M."/>
        </authorList>
    </citation>
    <scope>NUCLEOTIDE SEQUENCE</scope>
    <source>
        <strain evidence="1">HHB10654</strain>
    </source>
</reference>